<evidence type="ECO:0000256" key="2">
    <source>
        <dbReference type="ARBA" id="ARBA00005692"/>
    </source>
</evidence>
<feature type="transmembrane region" description="Helical" evidence="6">
    <location>
        <begin position="248"/>
        <end position="276"/>
    </location>
</feature>
<organism evidence="8 10">
    <name type="scientific">Bursaphelenchus xylophilus</name>
    <name type="common">Pinewood nematode worm</name>
    <name type="synonym">Aphelenchoides xylophilus</name>
    <dbReference type="NCBI Taxonomy" id="6326"/>
    <lineage>
        <taxon>Eukaryota</taxon>
        <taxon>Metazoa</taxon>
        <taxon>Ecdysozoa</taxon>
        <taxon>Nematoda</taxon>
        <taxon>Chromadorea</taxon>
        <taxon>Rhabditida</taxon>
        <taxon>Tylenchina</taxon>
        <taxon>Tylenchomorpha</taxon>
        <taxon>Aphelenchoidea</taxon>
        <taxon>Aphelenchoididae</taxon>
        <taxon>Bursaphelenchus</taxon>
    </lineage>
</organism>
<evidence type="ECO:0000256" key="1">
    <source>
        <dbReference type="ARBA" id="ARBA00004141"/>
    </source>
</evidence>
<comment type="subcellular location">
    <subcellularLocation>
        <location evidence="1">Membrane</location>
        <topology evidence="1">Multi-pass membrane protein</topology>
    </subcellularLocation>
</comment>
<dbReference type="Proteomes" id="UP000582659">
    <property type="component" value="Unassembled WGS sequence"/>
</dbReference>
<dbReference type="OrthoDB" id="10419682at2759"/>
<evidence type="ECO:0000313" key="8">
    <source>
        <dbReference type="Proteomes" id="UP000095284"/>
    </source>
</evidence>
<feature type="transmembrane region" description="Helical" evidence="6">
    <location>
        <begin position="219"/>
        <end position="242"/>
    </location>
</feature>
<dbReference type="InterPro" id="IPR000609">
    <property type="entry name" value="7TM_GPCR_serpentine_rcpt_Srg"/>
</dbReference>
<keyword evidence="5 6" id="KW-0472">Membrane</keyword>
<dbReference type="AlphaFoldDB" id="A0A1I7SFV2"/>
<dbReference type="WBParaSite" id="BXY_1191500.1">
    <property type="protein sequence ID" value="BXY_1191500.1"/>
    <property type="gene ID" value="BXY_1191500"/>
</dbReference>
<feature type="transmembrane region" description="Helical" evidence="6">
    <location>
        <begin position="184"/>
        <end position="207"/>
    </location>
</feature>
<comment type="similarity">
    <text evidence="2 6">Belongs to the nematode receptor-like protein srg family.</text>
</comment>
<dbReference type="Proteomes" id="UP000659654">
    <property type="component" value="Unassembled WGS sequence"/>
</dbReference>
<name>A0A1I7SFV2_BURXY</name>
<feature type="transmembrane region" description="Helical" evidence="6">
    <location>
        <begin position="38"/>
        <end position="58"/>
    </location>
</feature>
<keyword evidence="9" id="KW-1185">Reference proteome</keyword>
<dbReference type="EMBL" id="CAJFDI010000003">
    <property type="protein sequence ID" value="CAD5220309.1"/>
    <property type="molecule type" value="Genomic_DNA"/>
</dbReference>
<reference evidence="7" key="2">
    <citation type="submission" date="2020-09" db="EMBL/GenBank/DDBJ databases">
        <authorList>
            <person name="Kikuchi T."/>
        </authorList>
    </citation>
    <scope>NUCLEOTIDE SEQUENCE</scope>
    <source>
        <strain evidence="7">Ka4C1</strain>
    </source>
</reference>
<dbReference type="Proteomes" id="UP000095284">
    <property type="component" value="Unplaced"/>
</dbReference>
<keyword evidence="3 6" id="KW-0812">Transmembrane</keyword>
<evidence type="ECO:0000256" key="5">
    <source>
        <dbReference type="ARBA" id="ARBA00023136"/>
    </source>
</evidence>
<evidence type="ECO:0000313" key="7">
    <source>
        <dbReference type="EMBL" id="CAD5220309.1"/>
    </source>
</evidence>
<dbReference type="Pfam" id="PF02118">
    <property type="entry name" value="Srg"/>
    <property type="match status" value="1"/>
</dbReference>
<dbReference type="InterPro" id="IPR051119">
    <property type="entry name" value="Nematode_SR-like"/>
</dbReference>
<dbReference type="PANTHER" id="PTHR31627">
    <property type="entry name" value="SERPENTINE RECEPTOR CLASS GAMMA-RELATED"/>
    <property type="match status" value="1"/>
</dbReference>
<evidence type="ECO:0000256" key="6">
    <source>
        <dbReference type="RuleBase" id="RU280813"/>
    </source>
</evidence>
<accession>A0A1I7SFV2</accession>
<dbReference type="PANTHER" id="PTHR31627:SF42">
    <property type="entry name" value="G_PROTEIN_RECEP_F1_2 DOMAIN-CONTAINING PROTEIN-RELATED"/>
    <property type="match status" value="1"/>
</dbReference>
<keyword evidence="4 6" id="KW-1133">Transmembrane helix</keyword>
<sequence length="332" mass="38558">MYWFETAEVCLYVVPLYLLYIRILYVLATRRQDFHSHFYKIVLVSGVFDLIGCTLALFDRFLNTDLFATYIRPHFKSREYTFALTPISYLTYHSVYAAQIAPLLMAFNRMCSLCFPLEYDKIWKRCKLILFVCFGLLPYSMAWYIPFNRSGFTFDDTKLWFNYTGFDYDHTRTFGIEDAVVTEYFAGTCALLAFICNLVNVCMLIRHKMKGYITGQREINLVLCSTIIFCTQCCVMMGQYMFSMGSFNIYFLLRFVLTIVAEVQYILPALIIVLSIGSLREAVFRPLLSSNEVSLFKTDKKSRNTISMNNHNSDSVKSQSSVVIGQYRQAVP</sequence>
<dbReference type="GO" id="GO:0004888">
    <property type="term" value="F:transmembrane signaling receptor activity"/>
    <property type="evidence" value="ECO:0007669"/>
    <property type="project" value="InterPro"/>
</dbReference>
<dbReference type="GO" id="GO:0016020">
    <property type="term" value="C:membrane"/>
    <property type="evidence" value="ECO:0007669"/>
    <property type="project" value="UniProtKB-SubCell"/>
</dbReference>
<evidence type="ECO:0000313" key="10">
    <source>
        <dbReference type="WBParaSite" id="BXY_1191500.1"/>
    </source>
</evidence>
<evidence type="ECO:0000256" key="3">
    <source>
        <dbReference type="ARBA" id="ARBA00022692"/>
    </source>
</evidence>
<evidence type="ECO:0000313" key="9">
    <source>
        <dbReference type="Proteomes" id="UP000659654"/>
    </source>
</evidence>
<protein>
    <recommendedName>
        <fullName evidence="6">Serpentine receptor class gamma</fullName>
    </recommendedName>
</protein>
<feature type="transmembrane region" description="Helical" evidence="6">
    <location>
        <begin position="128"/>
        <end position="145"/>
    </location>
</feature>
<proteinExistence type="inferred from homology"/>
<dbReference type="GO" id="GO:0007606">
    <property type="term" value="P:sensory perception of chemical stimulus"/>
    <property type="evidence" value="ECO:0007669"/>
    <property type="project" value="UniProtKB-UniRule"/>
</dbReference>
<feature type="transmembrane region" description="Helical" evidence="6">
    <location>
        <begin position="6"/>
        <end position="26"/>
    </location>
</feature>
<dbReference type="EMBL" id="CAJFCV020000003">
    <property type="protein sequence ID" value="CAG9106331.1"/>
    <property type="molecule type" value="Genomic_DNA"/>
</dbReference>
<feature type="transmembrane region" description="Helical" evidence="6">
    <location>
        <begin position="87"/>
        <end position="107"/>
    </location>
</feature>
<gene>
    <name evidence="7" type="ORF">BXYJ_LOCUS6114</name>
</gene>
<reference evidence="10" key="1">
    <citation type="submission" date="2016-11" db="UniProtKB">
        <authorList>
            <consortium name="WormBaseParasite"/>
        </authorList>
    </citation>
    <scope>IDENTIFICATION</scope>
</reference>
<evidence type="ECO:0000256" key="4">
    <source>
        <dbReference type="ARBA" id="ARBA00022989"/>
    </source>
</evidence>